<dbReference type="AlphaFoldDB" id="A0A8S1A1P1"/>
<feature type="chain" id="PRO_5035730851" evidence="2">
    <location>
        <begin position="21"/>
        <end position="985"/>
    </location>
</feature>
<gene>
    <name evidence="3" type="ORF">APLA_LOCUS7392</name>
</gene>
<evidence type="ECO:0000313" key="3">
    <source>
        <dbReference type="EMBL" id="CAB3238318.1"/>
    </source>
</evidence>
<feature type="signal peptide" evidence="2">
    <location>
        <begin position="1"/>
        <end position="20"/>
    </location>
</feature>
<dbReference type="Proteomes" id="UP000494106">
    <property type="component" value="Unassembled WGS sequence"/>
</dbReference>
<evidence type="ECO:0000256" key="1">
    <source>
        <dbReference type="SAM" id="MobiDB-lite"/>
    </source>
</evidence>
<feature type="region of interest" description="Disordered" evidence="1">
    <location>
        <begin position="233"/>
        <end position="276"/>
    </location>
</feature>
<proteinExistence type="predicted"/>
<feature type="region of interest" description="Disordered" evidence="1">
    <location>
        <begin position="510"/>
        <end position="532"/>
    </location>
</feature>
<protein>
    <submittedName>
        <fullName evidence="3">Uncharacterized protein</fullName>
    </submittedName>
</protein>
<comment type="caution">
    <text evidence="3">The sequence shown here is derived from an EMBL/GenBank/DDBJ whole genome shotgun (WGS) entry which is preliminary data.</text>
</comment>
<feature type="compositionally biased region" description="Acidic residues" evidence="1">
    <location>
        <begin position="255"/>
        <end position="264"/>
    </location>
</feature>
<dbReference type="EMBL" id="CADEBC010000497">
    <property type="protein sequence ID" value="CAB3238318.1"/>
    <property type="molecule type" value="Genomic_DNA"/>
</dbReference>
<reference evidence="3 4" key="1">
    <citation type="submission" date="2020-04" db="EMBL/GenBank/DDBJ databases">
        <authorList>
            <person name="Wallbank WR R."/>
            <person name="Pardo Diaz C."/>
            <person name="Kozak K."/>
            <person name="Martin S."/>
            <person name="Jiggins C."/>
            <person name="Moest M."/>
            <person name="Warren A I."/>
            <person name="Byers J.R.P. K."/>
            <person name="Montejo-Kovacevich G."/>
            <person name="Yen C E."/>
        </authorList>
    </citation>
    <scope>NUCLEOTIDE SEQUENCE [LARGE SCALE GENOMIC DNA]</scope>
</reference>
<evidence type="ECO:0000313" key="4">
    <source>
        <dbReference type="Proteomes" id="UP000494106"/>
    </source>
</evidence>
<feature type="compositionally biased region" description="Polar residues" evidence="1">
    <location>
        <begin position="767"/>
        <end position="776"/>
    </location>
</feature>
<keyword evidence="4" id="KW-1185">Reference proteome</keyword>
<dbReference type="OrthoDB" id="7437158at2759"/>
<feature type="compositionally biased region" description="Basic and acidic residues" evidence="1">
    <location>
        <begin position="756"/>
        <end position="766"/>
    </location>
</feature>
<accession>A0A8S1A1P1</accession>
<evidence type="ECO:0000256" key="2">
    <source>
        <dbReference type="SAM" id="SignalP"/>
    </source>
</evidence>
<feature type="compositionally biased region" description="Basic and acidic residues" evidence="1">
    <location>
        <begin position="520"/>
        <end position="532"/>
    </location>
</feature>
<keyword evidence="2" id="KW-0732">Signal</keyword>
<sequence>MFIRIISYLSLSLSMSYTAADLKISKHNGRDKSVNLALETVLEFDKENKETDINILNKVNKFIGKIKNVFADKFDKINNNQAETIRHYLKAFANNLNKEKYGKREELLDTINSMYKEDSVSKFNQFIEDMEDYRLKARKNIDLLQLIRGGLKSILFDPYSSLHVHSRSILTSKLREYLKYYYDLLNDDPKYTTNIQNVSELRTRSENYMDKILNLSKLKQYYAKWVRDIQNRKSRTTQMTNRPHSVPTTRKTEITEEDDNDGDADGDRNVKLKKKHKPSIDVRHKTIFEKDMTKYKEGEDKTSEEGITLRQMYVEKHLDLKYDPYAYDHLTTDMKKYKGIVDPPTSPTTRKPYKKSLLERSLKLKQIEKHDSDTFDETKLKFYDIDTDSADLSQFTSKRQISVKYTENPEHFGRTVLNDDFEPEFRSEMKKKSFKTQQPTYVSEWSTTKPNKTKADFAEARSEYKIRSENGDSSEDQELYTFEPRRPNVIELVKDIGYSIEIKKDLDLSDENPNVKNARSKNERYRKESSRTFGDHLKPVNIKSLRQNRDSLKPKLQISKHPLKYRHFNSQHFGRQQYRRHNTAVPIITQKGLSIEEFGDTNHKRYHRRINHPDITVNYHSKLLGRIQHLEKELKIVKSHIKNDTNVKDLVSQVENGIEPKTVDVDIVVKARSIKNYDFSSKGPNIYEKPITDQSPNLNREVQVMESNNDVNRFISESNIDKLKTTNFLKQVSTLESNNANQGKMYFPKSELKEVSQLDKENKEPNDTNSWNTKSNNHIYHNSTEYKMKRVITDSKQKDNVFVKSLTEKNITSEDRLDKNWDKEVFKGRYVNKRNDYTHPKTNNLNSKDVKTELQPTVTKEMEQDRKAHNSGLTFRGRYDETTSIPKAKVELKTNDKIIQTQGTSSNLLESTTTPSKLIRELTQEIGEQLAGLSDANVERNAHNGETDKNREAMDLHLVLKSGSTPSINNETLTHWKSSSNITLP</sequence>
<feature type="region of interest" description="Disordered" evidence="1">
    <location>
        <begin position="756"/>
        <end position="776"/>
    </location>
</feature>
<organism evidence="3 4">
    <name type="scientific">Arctia plantaginis</name>
    <name type="common">Wood tiger moth</name>
    <name type="synonym">Phalaena plantaginis</name>
    <dbReference type="NCBI Taxonomy" id="874455"/>
    <lineage>
        <taxon>Eukaryota</taxon>
        <taxon>Metazoa</taxon>
        <taxon>Ecdysozoa</taxon>
        <taxon>Arthropoda</taxon>
        <taxon>Hexapoda</taxon>
        <taxon>Insecta</taxon>
        <taxon>Pterygota</taxon>
        <taxon>Neoptera</taxon>
        <taxon>Endopterygota</taxon>
        <taxon>Lepidoptera</taxon>
        <taxon>Glossata</taxon>
        <taxon>Ditrysia</taxon>
        <taxon>Noctuoidea</taxon>
        <taxon>Erebidae</taxon>
        <taxon>Arctiinae</taxon>
        <taxon>Arctia</taxon>
    </lineage>
</organism>
<name>A0A8S1A1P1_ARCPL</name>
<feature type="compositionally biased region" description="Polar residues" evidence="1">
    <location>
        <begin position="236"/>
        <end position="249"/>
    </location>
</feature>